<reference evidence="5 7" key="2">
    <citation type="journal article" date="2013" name="Nature">
        <title>Insights into bilaterian evolution from three spiralian genomes.</title>
        <authorList>
            <person name="Simakov O."/>
            <person name="Marletaz F."/>
            <person name="Cho S.J."/>
            <person name="Edsinger-Gonzales E."/>
            <person name="Havlak P."/>
            <person name="Hellsten U."/>
            <person name="Kuo D.H."/>
            <person name="Larsson T."/>
            <person name="Lv J."/>
            <person name="Arendt D."/>
            <person name="Savage R."/>
            <person name="Osoegawa K."/>
            <person name="de Jong P."/>
            <person name="Grimwood J."/>
            <person name="Chapman J.A."/>
            <person name="Shapiro H."/>
            <person name="Aerts A."/>
            <person name="Otillar R.P."/>
            <person name="Terry A.Y."/>
            <person name="Boore J.L."/>
            <person name="Grigoriev I.V."/>
            <person name="Lindberg D.R."/>
            <person name="Seaver E.C."/>
            <person name="Weisblat D.A."/>
            <person name="Putnam N.H."/>
            <person name="Rokhsar D.S."/>
        </authorList>
    </citation>
    <scope>NUCLEOTIDE SEQUENCE</scope>
</reference>
<dbReference type="InParanoid" id="T1FW17"/>
<dbReference type="Proteomes" id="UP000015101">
    <property type="component" value="Unassembled WGS sequence"/>
</dbReference>
<reference evidence="6" key="3">
    <citation type="submission" date="2015-06" db="UniProtKB">
        <authorList>
            <consortium name="EnsemblMetazoa"/>
        </authorList>
    </citation>
    <scope>IDENTIFICATION</scope>
</reference>
<feature type="compositionally biased region" description="Basic and acidic residues" evidence="2">
    <location>
        <begin position="1923"/>
        <end position="1937"/>
    </location>
</feature>
<feature type="region of interest" description="Disordered" evidence="2">
    <location>
        <begin position="513"/>
        <end position="537"/>
    </location>
</feature>
<accession>T1FW17</accession>
<evidence type="ECO:0000259" key="4">
    <source>
        <dbReference type="PROSITE" id="PS50095"/>
    </source>
</evidence>
<feature type="transmembrane region" description="Helical" evidence="3">
    <location>
        <begin position="6"/>
        <end position="26"/>
    </location>
</feature>
<feature type="compositionally biased region" description="Polar residues" evidence="2">
    <location>
        <begin position="1839"/>
        <end position="1849"/>
    </location>
</feature>
<name>T1FW17_HELRO</name>
<evidence type="ECO:0000256" key="2">
    <source>
        <dbReference type="SAM" id="MobiDB-lite"/>
    </source>
</evidence>
<evidence type="ECO:0000256" key="3">
    <source>
        <dbReference type="SAM" id="Phobius"/>
    </source>
</evidence>
<feature type="compositionally biased region" description="Acidic residues" evidence="2">
    <location>
        <begin position="1504"/>
        <end position="1524"/>
    </location>
</feature>
<dbReference type="PANTHER" id="PTHR34306">
    <property type="entry name" value="RAD60-SLD DOMAIN-CONTAINING PROTEIN"/>
    <property type="match status" value="1"/>
</dbReference>
<feature type="region of interest" description="Disordered" evidence="2">
    <location>
        <begin position="1221"/>
        <end position="1263"/>
    </location>
</feature>
<comment type="caution">
    <text evidence="1">Lacks conserved residue(s) required for the propagation of feature annotation.</text>
</comment>
<dbReference type="Gene3D" id="2.60.60.20">
    <property type="entry name" value="PLAT/LH2 domain"/>
    <property type="match status" value="1"/>
</dbReference>
<evidence type="ECO:0000313" key="7">
    <source>
        <dbReference type="Proteomes" id="UP000015101"/>
    </source>
</evidence>
<keyword evidence="3" id="KW-0472">Membrane</keyword>
<feature type="compositionally biased region" description="Basic and acidic residues" evidence="2">
    <location>
        <begin position="1525"/>
        <end position="1552"/>
    </location>
</feature>
<dbReference type="InterPro" id="IPR001024">
    <property type="entry name" value="PLAT/LH2_dom"/>
</dbReference>
<dbReference type="SUPFAM" id="SSF49723">
    <property type="entry name" value="Lipase/lipooxygenase domain (PLAT/LH2 domain)"/>
    <property type="match status" value="1"/>
</dbReference>
<dbReference type="STRING" id="6412.T1FW17"/>
<evidence type="ECO:0000313" key="5">
    <source>
        <dbReference type="EMBL" id="ESN92055.1"/>
    </source>
</evidence>
<dbReference type="HOGENOM" id="CLU_232462_0_0_1"/>
<feature type="compositionally biased region" description="Acidic residues" evidence="2">
    <location>
        <begin position="1911"/>
        <end position="1922"/>
    </location>
</feature>
<feature type="domain" description="PLAT" evidence="4">
    <location>
        <begin position="36"/>
        <end position="156"/>
    </location>
</feature>
<feature type="compositionally biased region" description="Acidic residues" evidence="2">
    <location>
        <begin position="1401"/>
        <end position="1462"/>
    </location>
</feature>
<dbReference type="PROSITE" id="PS50095">
    <property type="entry name" value="PLAT"/>
    <property type="match status" value="1"/>
</dbReference>
<dbReference type="EMBL" id="AMQM01007824">
    <property type="status" value="NOT_ANNOTATED_CDS"/>
    <property type="molecule type" value="Genomic_DNA"/>
</dbReference>
<reference evidence="7" key="1">
    <citation type="submission" date="2012-12" db="EMBL/GenBank/DDBJ databases">
        <authorList>
            <person name="Hellsten U."/>
            <person name="Grimwood J."/>
            <person name="Chapman J.A."/>
            <person name="Shapiro H."/>
            <person name="Aerts A."/>
            <person name="Otillar R.P."/>
            <person name="Terry A.Y."/>
            <person name="Boore J.L."/>
            <person name="Simakov O."/>
            <person name="Marletaz F."/>
            <person name="Cho S.-J."/>
            <person name="Edsinger-Gonzales E."/>
            <person name="Havlak P."/>
            <person name="Kuo D.-H."/>
            <person name="Larsson T."/>
            <person name="Lv J."/>
            <person name="Arendt D."/>
            <person name="Savage R."/>
            <person name="Osoegawa K."/>
            <person name="de Jong P."/>
            <person name="Lindberg D.R."/>
            <person name="Seaver E.C."/>
            <person name="Weisblat D.A."/>
            <person name="Putnam N.H."/>
            <person name="Grigoriev I.V."/>
            <person name="Rokhsar D.S."/>
        </authorList>
    </citation>
    <scope>NUCLEOTIDE SEQUENCE</scope>
</reference>
<proteinExistence type="predicted"/>
<feature type="compositionally biased region" description="Basic and acidic residues" evidence="2">
    <location>
        <begin position="382"/>
        <end position="392"/>
    </location>
</feature>
<feature type="compositionally biased region" description="Low complexity" evidence="2">
    <location>
        <begin position="453"/>
        <end position="470"/>
    </location>
</feature>
<dbReference type="InterPro" id="IPR036392">
    <property type="entry name" value="PLAT/LH2_dom_sf"/>
</dbReference>
<protein>
    <recommendedName>
        <fullName evidence="4">PLAT domain-containing protein</fullName>
    </recommendedName>
</protein>
<evidence type="ECO:0000256" key="1">
    <source>
        <dbReference type="PROSITE-ProRule" id="PRU00152"/>
    </source>
</evidence>
<dbReference type="KEGG" id="hro:HELRODRAFT_194428"/>
<keyword evidence="3" id="KW-0812">Transmembrane</keyword>
<feature type="compositionally biased region" description="Acidic residues" evidence="2">
    <location>
        <begin position="1480"/>
        <end position="1495"/>
    </location>
</feature>
<feature type="region of interest" description="Disordered" evidence="2">
    <location>
        <begin position="1833"/>
        <end position="1937"/>
    </location>
</feature>
<feature type="compositionally biased region" description="Gly residues" evidence="2">
    <location>
        <begin position="1463"/>
        <end position="1479"/>
    </location>
</feature>
<feature type="region of interest" description="Disordered" evidence="2">
    <location>
        <begin position="378"/>
        <end position="400"/>
    </location>
</feature>
<feature type="transmembrane region" description="Helical" evidence="3">
    <location>
        <begin position="199"/>
        <end position="219"/>
    </location>
</feature>
<evidence type="ECO:0000313" key="6">
    <source>
        <dbReference type="EnsemblMetazoa" id="HelroP194428"/>
    </source>
</evidence>
<feature type="compositionally biased region" description="Low complexity" evidence="2">
    <location>
        <begin position="432"/>
        <end position="441"/>
    </location>
</feature>
<feature type="compositionally biased region" description="Basic and acidic residues" evidence="2">
    <location>
        <begin position="1852"/>
        <end position="1862"/>
    </location>
</feature>
<feature type="compositionally biased region" description="Low complexity" evidence="2">
    <location>
        <begin position="513"/>
        <end position="526"/>
    </location>
</feature>
<feature type="compositionally biased region" description="Low complexity" evidence="2">
    <location>
        <begin position="1307"/>
        <end position="1328"/>
    </location>
</feature>
<dbReference type="EnsemblMetazoa" id="HelroT194428">
    <property type="protein sequence ID" value="HelroP194428"/>
    <property type="gene ID" value="HelroG194428"/>
</dbReference>
<dbReference type="CTD" id="20213013"/>
<keyword evidence="7" id="KW-1185">Reference proteome</keyword>
<dbReference type="PANTHER" id="PTHR34306:SF3">
    <property type="entry name" value="BROMODOMAIN-CONTAINING PROTEIN DDB_G0278469-RELATED"/>
    <property type="match status" value="1"/>
</dbReference>
<dbReference type="RefSeq" id="XP_009029862.1">
    <property type="nucleotide sequence ID" value="XM_009031614.1"/>
</dbReference>
<dbReference type="EMBL" id="KB097673">
    <property type="protein sequence ID" value="ESN92055.1"/>
    <property type="molecule type" value="Genomic_DNA"/>
</dbReference>
<dbReference type="GeneID" id="20213013"/>
<organism evidence="6 7">
    <name type="scientific">Helobdella robusta</name>
    <name type="common">Californian leech</name>
    <dbReference type="NCBI Taxonomy" id="6412"/>
    <lineage>
        <taxon>Eukaryota</taxon>
        <taxon>Metazoa</taxon>
        <taxon>Spiralia</taxon>
        <taxon>Lophotrochozoa</taxon>
        <taxon>Annelida</taxon>
        <taxon>Clitellata</taxon>
        <taxon>Hirudinea</taxon>
        <taxon>Rhynchobdellida</taxon>
        <taxon>Glossiphoniidae</taxon>
        <taxon>Helobdella</taxon>
    </lineage>
</organism>
<sequence length="2095" mass="237700">MSYVIVLTITIVCLLYLLYCIASLIFRLSSGPPRNYQYLVIIYSGSSSKALSNKTVKVTLMGTLGVLTPFLIDSRAVRSQTQREILNRNRPDVFLINSERDLSHVNIELLSFEQDELWYVKYVTVIDLMYHKWWYVPCDKWITAMSRRCDQKKFMINSEFSASFWYQNMGICLKEFHMWLAPFTSSLFSTNFLNSTSLLLGLVLLSVTILTSVSIYRSSSTSEKQVGESERWEYPDVSESAIITLIVLLLSFGVATVQLTLRWFSTSTNAFLCRYFHICILTKYPLRLSKRHLNRLNITNNTTTFADDVNNSLRLKSCLKKSEFNSDSDTLPIVSLCSEDEINLTTSRNTVINSSTKYSNPYKSLLFNFNDFNSQLQGDGAGDERNNCRNDDVNDTGDSDYCNNNGTNNNCIDNTDMKGRCNNGNNNDTSILDINDNNNNDSYRKSRNHNDTYNDTNITDKNNNDTNNDTSIIDRIDDVCTPDAKTLLIPMPNPNINLIDDSFRDNISLINKKNSNNNKRINNNNNRRSDYDDDNNNNNNIISGSEFYIDIENSKNDVVETLQNNWKHIWDKNLLQKSSLRHRAKSKNTKFLHKNQESNVNKVSVRRRYRLEGEVIWLVSHVMDGYFSGKLESSANFNVNQGEKLKNLVNLNANYDKKLQILVDLNEIYGKSNDKHGDNSLELRNLFKERLYNLCNRLNNKKDGKICENVGDSKAEITGICVSQEVNVHEMLKNFTYCYENSYQNLSQSQKVLAQYILEKTEENSEYCLRLKCFKFLNKKLNFDKLLKVNEEKLKSICPEFLNLNSLNFSENEMKIFKEKFTKPETFDPSKILYKERCLTLNQTFLDSVADVCFREHFTKFSLKNLKNITSNTPKSLIVDDFYKLSLEKLSSVLVWYVSTCIRSVLDESERLLSENKELNYQKIHDNFATEFFPSLMESCLAILSKCFKDIDKNKFLLESSIYGIYYTNLLLNLAVLRLHVTIEKTNFCVLRAHESDKSDEVDVRNLKFTNFMKKLFKVDDFSIIDPQFLVRLRCLGIDYLFYKDSLGMFSKKPILSSHLGKLTKLDLLKRVFHNVLIVNLLKNGVTISKVIDVSSMSEVIWDLFIKKVKRYVKLFVEVIQRNVAEMGTKQLHKISKELRSNMKNDVFSDQYSYHDRNINLNIINTLEKRNKTYPKMTKTMLNFLTGEIEHTAVKFAVESSALEVADLCELSSQPSPLVELVKGKDENNNRNNNNSNNNNRVNNNNNNNSFEDDSKNTKAYAGGGNWSLKVRVKKFNKNVLRDFMKLKSEIHHHIGSVMMNFSTANNNNKNNNNINKNNNNNNNNKIIPSISDDTNDCNNHDDNDDDDDDDDDDDEDVPNNNNNLMGLTPVPSISNINSKTNGAEKMKCARNLNERTDENVIGDDEDDDDDGGCDDDDDGGGGGGYDDEDGGGGGCDDEDGGGGGCDDEDGGGGGCDDEDGDYGGNDGGYGGNDGGYGGNDDDDEEEEVAGDDATECGSKKNEEEEDDDDEEEEDEKDDNYKDDDESRERIGDEQWRVRDVGKEDFKRELIKTKPQQARSSERSDPDIKIGALKMSNSRLANSKNVSKVRKVHRSGRHHNVESQTIARDVVASNDGDDDGDGNKDRTIQLNDDKQFCINTPSASEMLSMSNAGYKNCTKINSVTSSATTHEHTLASDGNDEEYRRHFECDMTSHVAIKDHKSAQVQQRRNDANINECHVKQITNNMLGGDANTPKNNKTNILKTLGDNSESDKKVCNLWAFEHPTQNFKQVKPNLRTTKSSKYLQDKKDTLENVRIILANEKRRVDFNKMAEEGLFDPVQPVKVHVDTLMPREKLDGSGRSTPSASNPTDHPASDYEARSDRTTTTSADETSDASEVPSEIVPTVATTTEATTDKNQDGRHRHFVDVAAAADEDEDDEDGDENESKHASNEQFSDEKIKTLVKNIDSQMKNFNQYDDDNEDASEAAVANERNMPTASESNVFEKYDLREREAFRCYDSVDNFSVHLGSDTSLSNLRMNVCPTSAAFVALLFIFGVCCGMISISLAVGNQLPEGPSLICLYTILCAIIVQGLVIETIKILVISFYFTAVAKRMAFL</sequence>
<feature type="compositionally biased region" description="Basic and acidic residues" evidence="2">
    <location>
        <begin position="442"/>
        <end position="452"/>
    </location>
</feature>
<feature type="region of interest" description="Disordered" evidence="2">
    <location>
        <begin position="1593"/>
        <end position="1627"/>
    </location>
</feature>
<feature type="region of interest" description="Disordered" evidence="2">
    <location>
        <begin position="1307"/>
        <end position="1380"/>
    </location>
</feature>
<feature type="compositionally biased region" description="Low complexity" evidence="2">
    <location>
        <begin position="1230"/>
        <end position="1250"/>
    </location>
</feature>
<feature type="transmembrane region" description="Helical" evidence="3">
    <location>
        <begin position="2058"/>
        <end position="2085"/>
    </location>
</feature>
<keyword evidence="3" id="KW-1133">Transmembrane helix</keyword>
<feature type="compositionally biased region" description="Acidic residues" evidence="2">
    <location>
        <begin position="1343"/>
        <end position="1358"/>
    </location>
</feature>
<gene>
    <name evidence="6" type="primary">20213013</name>
    <name evidence="5" type="ORF">HELRODRAFT_194428</name>
</gene>
<feature type="transmembrane region" description="Helical" evidence="3">
    <location>
        <begin position="240"/>
        <end position="264"/>
    </location>
</feature>
<feature type="region of interest" description="Disordered" evidence="2">
    <location>
        <begin position="432"/>
        <end position="470"/>
    </location>
</feature>
<feature type="region of interest" description="Disordered" evidence="2">
    <location>
        <begin position="1394"/>
        <end position="1568"/>
    </location>
</feature>
<feature type="transmembrane region" description="Helical" evidence="3">
    <location>
        <begin position="2024"/>
        <end position="2046"/>
    </location>
</feature>